<organism evidence="5 6">
    <name type="scientific">Astatotilapia calliptera</name>
    <name type="common">Eastern happy</name>
    <name type="synonym">Chromis callipterus</name>
    <dbReference type="NCBI Taxonomy" id="8154"/>
    <lineage>
        <taxon>Eukaryota</taxon>
        <taxon>Metazoa</taxon>
        <taxon>Chordata</taxon>
        <taxon>Craniata</taxon>
        <taxon>Vertebrata</taxon>
        <taxon>Euteleostomi</taxon>
        <taxon>Actinopterygii</taxon>
        <taxon>Neopterygii</taxon>
        <taxon>Teleostei</taxon>
        <taxon>Neoteleostei</taxon>
        <taxon>Acanthomorphata</taxon>
        <taxon>Ovalentaria</taxon>
        <taxon>Cichlomorphae</taxon>
        <taxon>Cichliformes</taxon>
        <taxon>Cichlidae</taxon>
        <taxon>African cichlids</taxon>
        <taxon>Pseudocrenilabrinae</taxon>
        <taxon>Haplochromini</taxon>
        <taxon>Astatotilapia</taxon>
    </lineage>
</organism>
<dbReference type="Pfam" id="PF04775">
    <property type="entry name" value="Bile_Hydr_Trans"/>
    <property type="match status" value="1"/>
</dbReference>
<evidence type="ECO:0000259" key="3">
    <source>
        <dbReference type="Pfam" id="PF04775"/>
    </source>
</evidence>
<name>A0AAX7V8K5_ASTCA</name>
<dbReference type="Proteomes" id="UP000265100">
    <property type="component" value="Chromosome 17"/>
</dbReference>
<dbReference type="GeneTree" id="ENSGT01010000222336"/>
<dbReference type="PIRSF" id="PIRSF016521">
    <property type="entry name" value="Acyl-CoA_hydro"/>
    <property type="match status" value="1"/>
</dbReference>
<feature type="active site" description="Charge relay system" evidence="2">
    <location>
        <position position="409"/>
    </location>
</feature>
<feature type="active site" description="Charge relay system" evidence="2">
    <location>
        <position position="258"/>
    </location>
</feature>
<dbReference type="SUPFAM" id="SSF53474">
    <property type="entry name" value="alpha/beta-Hydrolases"/>
    <property type="match status" value="1"/>
</dbReference>
<dbReference type="InterPro" id="IPR006862">
    <property type="entry name" value="Thio_Ohase/aa_AcTrfase"/>
</dbReference>
<evidence type="ECO:0000256" key="2">
    <source>
        <dbReference type="PIRSR" id="PIRSR016521-1"/>
    </source>
</evidence>
<dbReference type="RefSeq" id="XP_026001974.1">
    <property type="nucleotide sequence ID" value="XM_026146189.1"/>
</dbReference>
<dbReference type="Gene3D" id="3.40.50.1820">
    <property type="entry name" value="alpha/beta hydrolase"/>
    <property type="match status" value="1"/>
</dbReference>
<comment type="similarity">
    <text evidence="1">Belongs to the C/M/P thioester hydrolase family.</text>
</comment>
<reference evidence="5 6" key="1">
    <citation type="submission" date="2018-05" db="EMBL/GenBank/DDBJ databases">
        <authorList>
            <person name="Datahose"/>
        </authorList>
    </citation>
    <scope>NUCLEOTIDE SEQUENCE</scope>
</reference>
<evidence type="ECO:0000313" key="6">
    <source>
        <dbReference type="Proteomes" id="UP000265100"/>
    </source>
</evidence>
<reference evidence="6" key="2">
    <citation type="submission" date="2023-03" db="EMBL/GenBank/DDBJ databases">
        <authorList>
            <consortium name="Wellcome Sanger Institute Data Sharing"/>
        </authorList>
    </citation>
    <scope>NUCLEOTIDE SEQUENCE [LARGE SCALE GENOMIC DNA]</scope>
</reference>
<accession>A0AAX7V8K5</accession>
<dbReference type="AlphaFoldDB" id="A0AAX7V8K5"/>
<evidence type="ECO:0000256" key="1">
    <source>
        <dbReference type="ARBA" id="ARBA00006538"/>
    </source>
</evidence>
<feature type="active site" description="Charge relay system" evidence="2">
    <location>
        <position position="374"/>
    </location>
</feature>
<dbReference type="GO" id="GO:0006637">
    <property type="term" value="P:acyl-CoA metabolic process"/>
    <property type="evidence" value="ECO:0007669"/>
    <property type="project" value="InterPro"/>
</dbReference>
<feature type="domain" description="BAAT/Acyl-CoA thioester hydrolase C-terminal" evidence="4">
    <location>
        <begin position="229"/>
        <end position="464"/>
    </location>
</feature>
<dbReference type="InterPro" id="IPR029058">
    <property type="entry name" value="AB_hydrolase_fold"/>
</dbReference>
<dbReference type="PANTHER" id="PTHR10824">
    <property type="entry name" value="ACYL-COENZYME A THIOESTERASE-RELATED"/>
    <property type="match status" value="1"/>
</dbReference>
<proteinExistence type="inferred from homology"/>
<protein>
    <recommendedName>
        <fullName evidence="7">Acyl-CoA thioesterase 16</fullName>
    </recommendedName>
</protein>
<dbReference type="GeneID" id="113008636"/>
<dbReference type="InterPro" id="IPR014940">
    <property type="entry name" value="BAAT_C"/>
</dbReference>
<feature type="domain" description="Acyl-CoA thioester hydrolase/bile acid-CoA amino acid N-acetyltransferase" evidence="3">
    <location>
        <begin position="41"/>
        <end position="169"/>
    </location>
</feature>
<dbReference type="GO" id="GO:0006631">
    <property type="term" value="P:fatty acid metabolic process"/>
    <property type="evidence" value="ECO:0007669"/>
    <property type="project" value="TreeGrafter"/>
</dbReference>
<sequence>MWSVTRPLLQECTLACYRLLSAMTQAVPPILSITPSRALVDEKFQVLVENLPPGCPVTLHSLHHSEDKDDWEAYGHYVSDHRGVVSVTEDLSFGGTYTGKEPMGLLWSMRPVPGSREGLRLRKINVCTPMLVNISVHSGHEDFRDRTPLASALAERWYMAPGVKRIDINKQGVQGTLFIPPGPGPFPTLLDMWGGGVGLLEYRSALLASRGYVSFSLDYLRSEHLSADVEFKYFETAFNIIRNHPQVIPDRVGILGISLGSTVAFNLTAYSTIIKPRCIVCISSNHYHPPGTTLKAGFKILSKYVLLTVCHENLMIIQIIVTNMYHRHFHKAHFDENNYMSWRSFGLDLIADPSNNVEVGRINCPMLLVNGCDDQNWPTVETAEEVARLLREGGKEHLLSRLAYPGAGHLIEPPFSPHFRATKFIILNSKKKVILLWGGHTKAHSDAQEDSWRKILSFLQLHLYHSPSVKAKL</sequence>
<dbReference type="PANTHER" id="PTHR10824:SF36">
    <property type="entry name" value="ACYL-COA THIOESTERASE 17-RELATED"/>
    <property type="match status" value="1"/>
</dbReference>
<dbReference type="GO" id="GO:0047617">
    <property type="term" value="F:fatty acyl-CoA hydrolase activity"/>
    <property type="evidence" value="ECO:0007669"/>
    <property type="project" value="TreeGrafter"/>
</dbReference>
<dbReference type="Ensembl" id="ENSACLT00000065174.1">
    <property type="protein sequence ID" value="ENSACLP00000078888.1"/>
    <property type="gene ID" value="ENSACLG00000008840.2"/>
</dbReference>
<keyword evidence="6" id="KW-1185">Reference proteome</keyword>
<dbReference type="Pfam" id="PF08840">
    <property type="entry name" value="BAAT_C"/>
    <property type="match status" value="1"/>
</dbReference>
<evidence type="ECO:0000313" key="5">
    <source>
        <dbReference type="Ensembl" id="ENSACLP00000078888.1"/>
    </source>
</evidence>
<dbReference type="InterPro" id="IPR042490">
    <property type="entry name" value="Thio_Ohase/BAAT_N"/>
</dbReference>
<dbReference type="InterPro" id="IPR016662">
    <property type="entry name" value="Acyl-CoA_thioEstase_long-chain"/>
</dbReference>
<dbReference type="Gene3D" id="2.60.40.2240">
    <property type="entry name" value="Acyl-CoA thioester hydrolase/BAAT N-terminal domain"/>
    <property type="match status" value="1"/>
</dbReference>
<dbReference type="FunFam" id="3.40.50.1820:FF:000024">
    <property type="entry name" value="acyl-coenzyme A thioesterase 4"/>
    <property type="match status" value="1"/>
</dbReference>
<reference evidence="5" key="3">
    <citation type="submission" date="2025-08" db="UniProtKB">
        <authorList>
            <consortium name="Ensembl"/>
        </authorList>
    </citation>
    <scope>IDENTIFICATION</scope>
</reference>
<evidence type="ECO:0008006" key="7">
    <source>
        <dbReference type="Google" id="ProtNLM"/>
    </source>
</evidence>
<reference evidence="5" key="4">
    <citation type="submission" date="2025-09" db="UniProtKB">
        <authorList>
            <consortium name="Ensembl"/>
        </authorList>
    </citation>
    <scope>IDENTIFICATION</scope>
</reference>
<evidence type="ECO:0000259" key="4">
    <source>
        <dbReference type="Pfam" id="PF08840"/>
    </source>
</evidence>
<dbReference type="FunFam" id="2.60.40.2240:FF:000002">
    <property type="entry name" value="Acyl-CoA thioesterase 18"/>
    <property type="match status" value="1"/>
</dbReference>